<sequence>MMTICTFNARTLATEVSIEDLMVQARKIRHNSIGLIGTRRHRPLNATFDQEKNCFSRDSRGVGGVGVPHGRGHEHLFFQTTDDPNRTSATEEMCISTGPDSLRRLRSIIQLL</sequence>
<comment type="caution">
    <text evidence="1">The sequence shown here is derived from an EMBL/GenBank/DDBJ whole genome shotgun (WGS) entry which is preliminary data.</text>
</comment>
<dbReference type="EMBL" id="JARK01001341">
    <property type="protein sequence ID" value="EYC29772.1"/>
    <property type="molecule type" value="Genomic_DNA"/>
</dbReference>
<reference evidence="2" key="1">
    <citation type="journal article" date="2015" name="Nat. Genet.">
        <title>The genome and transcriptome of the zoonotic hookworm Ancylostoma ceylanicum identify infection-specific gene families.</title>
        <authorList>
            <person name="Schwarz E.M."/>
            <person name="Hu Y."/>
            <person name="Antoshechkin I."/>
            <person name="Miller M.M."/>
            <person name="Sternberg P.W."/>
            <person name="Aroian R.V."/>
        </authorList>
    </citation>
    <scope>NUCLEOTIDE SEQUENCE</scope>
    <source>
        <strain evidence="2">HY135</strain>
    </source>
</reference>
<accession>A0A016VRU3</accession>
<keyword evidence="2" id="KW-1185">Reference proteome</keyword>
<organism evidence="1 2">
    <name type="scientific">Ancylostoma ceylanicum</name>
    <dbReference type="NCBI Taxonomy" id="53326"/>
    <lineage>
        <taxon>Eukaryota</taxon>
        <taxon>Metazoa</taxon>
        <taxon>Ecdysozoa</taxon>
        <taxon>Nematoda</taxon>
        <taxon>Chromadorea</taxon>
        <taxon>Rhabditida</taxon>
        <taxon>Rhabditina</taxon>
        <taxon>Rhabditomorpha</taxon>
        <taxon>Strongyloidea</taxon>
        <taxon>Ancylostomatidae</taxon>
        <taxon>Ancylostomatinae</taxon>
        <taxon>Ancylostoma</taxon>
    </lineage>
</organism>
<evidence type="ECO:0000313" key="2">
    <source>
        <dbReference type="Proteomes" id="UP000024635"/>
    </source>
</evidence>
<dbReference type="AlphaFoldDB" id="A0A016VRU3"/>
<protein>
    <submittedName>
        <fullName evidence="1">Uncharacterized protein</fullName>
    </submittedName>
</protein>
<proteinExistence type="predicted"/>
<dbReference type="Proteomes" id="UP000024635">
    <property type="component" value="Unassembled WGS sequence"/>
</dbReference>
<evidence type="ECO:0000313" key="1">
    <source>
        <dbReference type="EMBL" id="EYC29772.1"/>
    </source>
</evidence>
<dbReference type="OrthoDB" id="5856971at2759"/>
<gene>
    <name evidence="1" type="primary">Acey_s0005.g2256</name>
    <name evidence="1" type="ORF">Y032_0005g2256</name>
</gene>
<name>A0A016VRU3_9BILA</name>